<name>A0ABX2P895_9PROT</name>
<accession>A0ABX2P895</accession>
<evidence type="ECO:0000256" key="1">
    <source>
        <dbReference type="SAM" id="MobiDB-lite"/>
    </source>
</evidence>
<evidence type="ECO:0000313" key="2">
    <source>
        <dbReference type="EMBL" id="NVN48175.1"/>
    </source>
</evidence>
<sequence>MSLSRKETTSTSDSRTTGSEGDKRKMIEQHSFEVSFAGRLTQIIINREKQLQPGMYKAEQYLIAYRGNFSYLDEYAHGIDRQFWFFVRQEDADNVNILSDQARAAFQLAYTRVAEDFASDRKDENT</sequence>
<organism evidence="2 3">
    <name type="scientific">Asaia spathodeae</name>
    <dbReference type="NCBI Taxonomy" id="657016"/>
    <lineage>
        <taxon>Bacteria</taxon>
        <taxon>Pseudomonadati</taxon>
        <taxon>Pseudomonadota</taxon>
        <taxon>Alphaproteobacteria</taxon>
        <taxon>Acetobacterales</taxon>
        <taxon>Acetobacteraceae</taxon>
        <taxon>Asaia</taxon>
    </lineage>
</organism>
<dbReference type="EMBL" id="JABXXV010000010">
    <property type="protein sequence ID" value="NVN48175.1"/>
    <property type="molecule type" value="Genomic_DNA"/>
</dbReference>
<gene>
    <name evidence="2" type="ORF">HW542_15350</name>
</gene>
<feature type="compositionally biased region" description="Low complexity" evidence="1">
    <location>
        <begin position="9"/>
        <end position="19"/>
    </location>
</feature>
<dbReference type="Proteomes" id="UP001516351">
    <property type="component" value="Unassembled WGS sequence"/>
</dbReference>
<comment type="caution">
    <text evidence="2">The sequence shown here is derived from an EMBL/GenBank/DDBJ whole genome shotgun (WGS) entry which is preliminary data.</text>
</comment>
<keyword evidence="3" id="KW-1185">Reference proteome</keyword>
<dbReference type="RefSeq" id="WP_267312123.1">
    <property type="nucleotide sequence ID" value="NZ_JABXXU010000010.1"/>
</dbReference>
<protein>
    <submittedName>
        <fullName evidence="2">Uncharacterized protein</fullName>
    </submittedName>
</protein>
<proteinExistence type="predicted"/>
<reference evidence="2 3" key="1">
    <citation type="submission" date="2020-06" db="EMBL/GenBank/DDBJ databases">
        <title>Synonyms of Asaia species.</title>
        <authorList>
            <person name="Sombolestani A."/>
        </authorList>
    </citation>
    <scope>NUCLEOTIDE SEQUENCE [LARGE SCALE GENOMIC DNA]</scope>
    <source>
        <strain evidence="2 3">LMG 27047</strain>
    </source>
</reference>
<feature type="region of interest" description="Disordered" evidence="1">
    <location>
        <begin position="1"/>
        <end position="25"/>
    </location>
</feature>
<evidence type="ECO:0000313" key="3">
    <source>
        <dbReference type="Proteomes" id="UP001516351"/>
    </source>
</evidence>